<keyword evidence="2" id="KW-1185">Reference proteome</keyword>
<protein>
    <submittedName>
        <fullName evidence="1">Uncharacterized protein</fullName>
    </submittedName>
</protein>
<accession>A0ACB8DI13</accession>
<organism evidence="1 2">
    <name type="scientific">Dermacentor silvarum</name>
    <name type="common">Tick</name>
    <dbReference type="NCBI Taxonomy" id="543639"/>
    <lineage>
        <taxon>Eukaryota</taxon>
        <taxon>Metazoa</taxon>
        <taxon>Ecdysozoa</taxon>
        <taxon>Arthropoda</taxon>
        <taxon>Chelicerata</taxon>
        <taxon>Arachnida</taxon>
        <taxon>Acari</taxon>
        <taxon>Parasitiformes</taxon>
        <taxon>Ixodida</taxon>
        <taxon>Ixodoidea</taxon>
        <taxon>Ixodidae</taxon>
        <taxon>Rhipicephalinae</taxon>
        <taxon>Dermacentor</taxon>
    </lineage>
</organism>
<name>A0ACB8DI13_DERSI</name>
<dbReference type="Proteomes" id="UP000821865">
    <property type="component" value="Chromosome 11"/>
</dbReference>
<gene>
    <name evidence="1" type="ORF">HPB49_001034</name>
</gene>
<evidence type="ECO:0000313" key="1">
    <source>
        <dbReference type="EMBL" id="KAH7970209.1"/>
    </source>
</evidence>
<reference evidence="1" key="1">
    <citation type="submission" date="2020-05" db="EMBL/GenBank/DDBJ databases">
        <title>Large-scale comparative analyses of tick genomes elucidate their genetic diversity and vector capacities.</title>
        <authorList>
            <person name="Jia N."/>
            <person name="Wang J."/>
            <person name="Shi W."/>
            <person name="Du L."/>
            <person name="Sun Y."/>
            <person name="Zhan W."/>
            <person name="Jiang J."/>
            <person name="Wang Q."/>
            <person name="Zhang B."/>
            <person name="Ji P."/>
            <person name="Sakyi L.B."/>
            <person name="Cui X."/>
            <person name="Yuan T."/>
            <person name="Jiang B."/>
            <person name="Yang W."/>
            <person name="Lam T.T.-Y."/>
            <person name="Chang Q."/>
            <person name="Ding S."/>
            <person name="Wang X."/>
            <person name="Zhu J."/>
            <person name="Ruan X."/>
            <person name="Zhao L."/>
            <person name="Wei J."/>
            <person name="Que T."/>
            <person name="Du C."/>
            <person name="Cheng J."/>
            <person name="Dai P."/>
            <person name="Han X."/>
            <person name="Huang E."/>
            <person name="Gao Y."/>
            <person name="Liu J."/>
            <person name="Shao H."/>
            <person name="Ye R."/>
            <person name="Li L."/>
            <person name="Wei W."/>
            <person name="Wang X."/>
            <person name="Wang C."/>
            <person name="Yang T."/>
            <person name="Huo Q."/>
            <person name="Li W."/>
            <person name="Guo W."/>
            <person name="Chen H."/>
            <person name="Zhou L."/>
            <person name="Ni X."/>
            <person name="Tian J."/>
            <person name="Zhou Y."/>
            <person name="Sheng Y."/>
            <person name="Liu T."/>
            <person name="Pan Y."/>
            <person name="Xia L."/>
            <person name="Li J."/>
            <person name="Zhao F."/>
            <person name="Cao W."/>
        </authorList>
    </citation>
    <scope>NUCLEOTIDE SEQUENCE</scope>
    <source>
        <strain evidence="1">Dsil-2018</strain>
    </source>
</reference>
<evidence type="ECO:0000313" key="2">
    <source>
        <dbReference type="Proteomes" id="UP000821865"/>
    </source>
</evidence>
<proteinExistence type="predicted"/>
<sequence length="151" mass="17960">MTRKFGMKCEGEKPPCEIVTFSIDDADSTWFGKRLRVQYCFGRNFLLVFWREHEDASKGCCVLAQLIGEPREVDKLTYRVNLSSRRRPLAHLEGQASLALREHRVGRRQQGLPLLRRPAVRRGREAERRIHRFHLRKRRDRIKSKHYFTTL</sequence>
<comment type="caution">
    <text evidence="1">The sequence shown here is derived from an EMBL/GenBank/DDBJ whole genome shotgun (WGS) entry which is preliminary data.</text>
</comment>
<dbReference type="EMBL" id="CM023480">
    <property type="protein sequence ID" value="KAH7970209.1"/>
    <property type="molecule type" value="Genomic_DNA"/>
</dbReference>